<evidence type="ECO:0000313" key="1">
    <source>
        <dbReference type="EMBL" id="SNZ02793.1"/>
    </source>
</evidence>
<accession>A0A285N1J6</accession>
<gene>
    <name evidence="1" type="ORF">SAMN06265182_0212</name>
</gene>
<proteinExistence type="predicted"/>
<protein>
    <recommendedName>
        <fullName evidence="3">DUF501 domain-containing protein</fullName>
    </recommendedName>
</protein>
<dbReference type="EMBL" id="OBEI01000001">
    <property type="protein sequence ID" value="SNZ02793.1"/>
    <property type="molecule type" value="Genomic_DNA"/>
</dbReference>
<evidence type="ECO:0008006" key="3">
    <source>
        <dbReference type="Google" id="ProtNLM"/>
    </source>
</evidence>
<name>A0A285N1J6_9AQUI</name>
<dbReference type="OrthoDB" id="13546at2"/>
<organism evidence="1 2">
    <name type="scientific">Persephonella hydrogeniphila</name>
    <dbReference type="NCBI Taxonomy" id="198703"/>
    <lineage>
        <taxon>Bacteria</taxon>
        <taxon>Pseudomonadati</taxon>
        <taxon>Aquificota</taxon>
        <taxon>Aquificia</taxon>
        <taxon>Aquificales</taxon>
        <taxon>Hydrogenothermaceae</taxon>
        <taxon>Persephonella</taxon>
    </lineage>
</organism>
<dbReference type="RefSeq" id="WP_096999413.1">
    <property type="nucleotide sequence ID" value="NZ_OBEI01000001.1"/>
</dbReference>
<dbReference type="Proteomes" id="UP000219036">
    <property type="component" value="Unassembled WGS sequence"/>
</dbReference>
<dbReference type="PANTHER" id="PTHR37163:SF1">
    <property type="entry name" value="DUF501 DOMAIN-CONTAINING PROTEIN"/>
    <property type="match status" value="1"/>
</dbReference>
<dbReference type="AlphaFoldDB" id="A0A285N1J6"/>
<reference evidence="2" key="1">
    <citation type="submission" date="2017-09" db="EMBL/GenBank/DDBJ databases">
        <authorList>
            <person name="Varghese N."/>
            <person name="Submissions S."/>
        </authorList>
    </citation>
    <scope>NUCLEOTIDE SEQUENCE [LARGE SCALE GENOMIC DNA]</scope>
    <source>
        <strain evidence="2">DSM 15103</strain>
    </source>
</reference>
<dbReference type="Pfam" id="PF04417">
    <property type="entry name" value="DUF501"/>
    <property type="match status" value="1"/>
</dbReference>
<sequence>MKSTDKVVENPPVIFDKKKKIFIPQPTRFWILDKELRKKISRLEEKGWIQKWEKKVTNDEKLFRFFISLHKKEIERRKKFLEEKEYPEYIIKKLLNTGIGGIESYNQKPFKVKCLHLWTAYHLGDPEFENPIGEWVLKEINKL</sequence>
<evidence type="ECO:0000313" key="2">
    <source>
        <dbReference type="Proteomes" id="UP000219036"/>
    </source>
</evidence>
<dbReference type="PANTHER" id="PTHR37163">
    <property type="entry name" value="CONSERVED PROTEIN"/>
    <property type="match status" value="1"/>
</dbReference>
<keyword evidence="2" id="KW-1185">Reference proteome</keyword>
<dbReference type="InterPro" id="IPR007511">
    <property type="entry name" value="DUF501"/>
</dbReference>